<organism evidence="3">
    <name type="scientific">Tanacetum cinerariifolium</name>
    <name type="common">Dalmatian daisy</name>
    <name type="synonym">Chrysanthemum cinerariifolium</name>
    <dbReference type="NCBI Taxonomy" id="118510"/>
    <lineage>
        <taxon>Eukaryota</taxon>
        <taxon>Viridiplantae</taxon>
        <taxon>Streptophyta</taxon>
        <taxon>Embryophyta</taxon>
        <taxon>Tracheophyta</taxon>
        <taxon>Spermatophyta</taxon>
        <taxon>Magnoliopsida</taxon>
        <taxon>eudicotyledons</taxon>
        <taxon>Gunneridae</taxon>
        <taxon>Pentapetalae</taxon>
        <taxon>asterids</taxon>
        <taxon>campanulids</taxon>
        <taxon>Asterales</taxon>
        <taxon>Asteraceae</taxon>
        <taxon>Asteroideae</taxon>
        <taxon>Anthemideae</taxon>
        <taxon>Anthemidinae</taxon>
        <taxon>Tanacetum</taxon>
    </lineage>
</organism>
<comment type="caution">
    <text evidence="3">The sequence shown here is derived from an EMBL/GenBank/DDBJ whole genome shotgun (WGS) entry which is preliminary data.</text>
</comment>
<keyword evidence="2" id="KW-0812">Transmembrane</keyword>
<accession>A0A6L2NIJ5</accession>
<gene>
    <name evidence="3" type="ORF">Tci_058046</name>
</gene>
<evidence type="ECO:0000313" key="3">
    <source>
        <dbReference type="EMBL" id="GEU86068.1"/>
    </source>
</evidence>
<keyword evidence="2" id="KW-0472">Membrane</keyword>
<evidence type="ECO:0000256" key="1">
    <source>
        <dbReference type="SAM" id="MobiDB-lite"/>
    </source>
</evidence>
<name>A0A6L2NIJ5_TANCI</name>
<dbReference type="AlphaFoldDB" id="A0A6L2NIJ5"/>
<sequence>PEHSFSMGYEHLSTTPETELDEVTESSAKNLLPILSECEVTLEYEIQDNDSQREEIDIITNTDNVLPLGFENDDSKGEVDVVEDHFHDLLREPPDEEFDVELDSGEEISAVMNDSDKLECLDPKDEFNDDNYSSFMFVIYSKVFSLLLYSKSEDTIFDPGFTPLRLKFLMFGYLSRSTRASHPFFEISLGKCISLIRKDYAKTTNNQLKPSNIGHEIESLHQKPDQRAFFFKSQDNKAKSQKISSSRAILAIYPKSFSLRNRVLLWRCLKIRVLRWTVLIDSSLVGWTVLIEIIALKTILVVVLLSRLMKSRRTHLIRNILTVLNEISDCCGLKLLDVIVEYWKIISSSRMQLSAEDQKSLSEKRKEEEHLRLLSHQ</sequence>
<feature type="non-terminal residue" evidence="3">
    <location>
        <position position="1"/>
    </location>
</feature>
<evidence type="ECO:0000256" key="2">
    <source>
        <dbReference type="SAM" id="Phobius"/>
    </source>
</evidence>
<feature type="transmembrane region" description="Helical" evidence="2">
    <location>
        <begin position="284"/>
        <end position="305"/>
    </location>
</feature>
<reference evidence="3" key="1">
    <citation type="journal article" date="2019" name="Sci. Rep.">
        <title>Draft genome of Tanacetum cinerariifolium, the natural source of mosquito coil.</title>
        <authorList>
            <person name="Yamashiro T."/>
            <person name="Shiraishi A."/>
            <person name="Satake H."/>
            <person name="Nakayama K."/>
        </authorList>
    </citation>
    <scope>NUCLEOTIDE SEQUENCE</scope>
</reference>
<proteinExistence type="predicted"/>
<feature type="region of interest" description="Disordered" evidence="1">
    <location>
        <begin position="1"/>
        <end position="22"/>
    </location>
</feature>
<keyword evidence="2" id="KW-1133">Transmembrane helix</keyword>
<dbReference type="EMBL" id="BKCJ010009243">
    <property type="protein sequence ID" value="GEU86068.1"/>
    <property type="molecule type" value="Genomic_DNA"/>
</dbReference>
<protein>
    <submittedName>
        <fullName evidence="3">Uncharacterized protein</fullName>
    </submittedName>
</protein>